<dbReference type="SUPFAM" id="SSF56349">
    <property type="entry name" value="DNA breaking-rejoining enzymes"/>
    <property type="match status" value="1"/>
</dbReference>
<protein>
    <recommendedName>
        <fullName evidence="4">Core-binding (CB) domain-containing protein</fullName>
    </recommendedName>
</protein>
<reference evidence="2" key="1">
    <citation type="submission" date="2023-03" db="EMBL/GenBank/DDBJ databases">
        <title>Genetic diversity of Bacillus cereus sensu lato isolates from Slovenia.</title>
        <authorList>
            <person name="Abdelli M."/>
        </authorList>
    </citation>
    <scope>NUCLEOTIDE SEQUENCE</scope>
    <source>
        <strain evidence="2">SIBC39</strain>
    </source>
</reference>
<dbReference type="Proteomes" id="UP001216801">
    <property type="component" value="Unassembled WGS sequence"/>
</dbReference>
<dbReference type="InterPro" id="IPR011010">
    <property type="entry name" value="DNA_brk_join_enz"/>
</dbReference>
<evidence type="ECO:0000313" key="3">
    <source>
        <dbReference type="Proteomes" id="UP001216801"/>
    </source>
</evidence>
<sequence>MKRIKRRAVGKRRDVDIDIVLYKPSITVNRDLERVMNIYLAGGYRERTISDYRMFWAEFIKTIDRQLIIDVTKEGIRKYVNHLLKERELSPVRAIFNRLEKEMVIENNPVMGVRKIKVDEQKIYTLTDNQIKQRFAMIDKTSYVGYRDYVAWKAAVNYSCFFVY</sequence>
<dbReference type="RefSeq" id="WP_277616821.1">
    <property type="nucleotide sequence ID" value="NZ_JARPRP010000018.1"/>
</dbReference>
<dbReference type="Gene3D" id="1.10.150.130">
    <property type="match status" value="1"/>
</dbReference>
<evidence type="ECO:0008006" key="4">
    <source>
        <dbReference type="Google" id="ProtNLM"/>
    </source>
</evidence>
<proteinExistence type="predicted"/>
<gene>
    <name evidence="2" type="ORF">P6U19_19650</name>
</gene>
<evidence type="ECO:0000256" key="1">
    <source>
        <dbReference type="ARBA" id="ARBA00023125"/>
    </source>
</evidence>
<dbReference type="EMBL" id="JARPRR010000017">
    <property type="protein sequence ID" value="MDG0954806.1"/>
    <property type="molecule type" value="Genomic_DNA"/>
</dbReference>
<evidence type="ECO:0000313" key="2">
    <source>
        <dbReference type="EMBL" id="MDG0954806.1"/>
    </source>
</evidence>
<dbReference type="InterPro" id="IPR010998">
    <property type="entry name" value="Integrase_recombinase_N"/>
</dbReference>
<comment type="caution">
    <text evidence="2">The sequence shown here is derived from an EMBL/GenBank/DDBJ whole genome shotgun (WGS) entry which is preliminary data.</text>
</comment>
<accession>A0AAJ1K5A0</accession>
<organism evidence="2 3">
    <name type="scientific">Bacillus paranthracis</name>
    <dbReference type="NCBI Taxonomy" id="2026186"/>
    <lineage>
        <taxon>Bacteria</taxon>
        <taxon>Bacillati</taxon>
        <taxon>Bacillota</taxon>
        <taxon>Bacilli</taxon>
        <taxon>Bacillales</taxon>
        <taxon>Bacillaceae</taxon>
        <taxon>Bacillus</taxon>
        <taxon>Bacillus cereus group</taxon>
    </lineage>
</organism>
<name>A0AAJ1K5A0_9BACI</name>
<keyword evidence="1" id="KW-0238">DNA-binding</keyword>
<dbReference type="GO" id="GO:0003677">
    <property type="term" value="F:DNA binding"/>
    <property type="evidence" value="ECO:0007669"/>
    <property type="project" value="UniProtKB-KW"/>
</dbReference>
<dbReference type="AlphaFoldDB" id="A0AAJ1K5A0"/>